<dbReference type="InterPro" id="IPR036890">
    <property type="entry name" value="HATPase_C_sf"/>
</dbReference>
<gene>
    <name evidence="12" type="ORF">D4L85_03720</name>
</gene>
<keyword evidence="8" id="KW-0472">Membrane</keyword>
<dbReference type="SUPFAM" id="SSF47226">
    <property type="entry name" value="Histidine-containing phosphotransfer domain, HPT domain"/>
    <property type="match status" value="1"/>
</dbReference>
<feature type="domain" description="Histidine kinase" evidence="9">
    <location>
        <begin position="174"/>
        <end position="423"/>
    </location>
</feature>
<dbReference type="InterPro" id="IPR002545">
    <property type="entry name" value="CheW-lke_dom"/>
</dbReference>
<comment type="catalytic activity">
    <reaction evidence="1">
        <text>ATP + protein L-histidine = ADP + protein N-phospho-L-histidine.</text>
        <dbReference type="EC" id="2.7.13.3"/>
    </reaction>
</comment>
<dbReference type="InterPro" id="IPR051315">
    <property type="entry name" value="Bact_Chemotaxis_CheA"/>
</dbReference>
<dbReference type="GO" id="GO:0000155">
    <property type="term" value="F:phosphorelay sensor kinase activity"/>
    <property type="evidence" value="ECO:0007669"/>
    <property type="project" value="InterPro"/>
</dbReference>
<dbReference type="Pfam" id="PF02895">
    <property type="entry name" value="H-kinase_dim"/>
    <property type="match status" value="1"/>
</dbReference>
<dbReference type="Gene3D" id="3.30.565.10">
    <property type="entry name" value="Histidine kinase-like ATPase, C-terminal domain"/>
    <property type="match status" value="1"/>
</dbReference>
<feature type="domain" description="CheW-like" evidence="10">
    <location>
        <begin position="425"/>
        <end position="574"/>
    </location>
</feature>
<dbReference type="CDD" id="cd00088">
    <property type="entry name" value="HPT"/>
    <property type="match status" value="1"/>
</dbReference>
<dbReference type="PRINTS" id="PR00344">
    <property type="entry name" value="BCTRLSENSOR"/>
</dbReference>
<keyword evidence="3 6" id="KW-0597">Phosphoprotein</keyword>
<name>A0A385SH33_9BACT</name>
<dbReference type="SUPFAM" id="SSF50341">
    <property type="entry name" value="CheW-like"/>
    <property type="match status" value="1"/>
</dbReference>
<evidence type="ECO:0000256" key="4">
    <source>
        <dbReference type="ARBA" id="ARBA00022679"/>
    </source>
</evidence>
<organism evidence="12 13">
    <name type="scientific">Chryseolinea soli</name>
    <dbReference type="NCBI Taxonomy" id="2321403"/>
    <lineage>
        <taxon>Bacteria</taxon>
        <taxon>Pseudomonadati</taxon>
        <taxon>Bacteroidota</taxon>
        <taxon>Cytophagia</taxon>
        <taxon>Cytophagales</taxon>
        <taxon>Fulvivirgaceae</taxon>
        <taxon>Chryseolinea</taxon>
    </lineage>
</organism>
<dbReference type="Gene3D" id="1.10.287.560">
    <property type="entry name" value="Histidine kinase CheA-like, homodimeric domain"/>
    <property type="match status" value="1"/>
</dbReference>
<dbReference type="Pfam" id="PF02518">
    <property type="entry name" value="HATPase_c"/>
    <property type="match status" value="1"/>
</dbReference>
<dbReference type="GO" id="GO:0005737">
    <property type="term" value="C:cytoplasm"/>
    <property type="evidence" value="ECO:0007669"/>
    <property type="project" value="InterPro"/>
</dbReference>
<reference evidence="13" key="1">
    <citation type="submission" date="2018-09" db="EMBL/GenBank/DDBJ databases">
        <title>Chryseolinea sp. KIS68-18 isolated from soil.</title>
        <authorList>
            <person name="Weon H.-Y."/>
            <person name="Kwon S.-W."/>
            <person name="Lee S.A."/>
        </authorList>
    </citation>
    <scope>NUCLEOTIDE SEQUENCE [LARGE SCALE GENOMIC DNA]</scope>
    <source>
        <strain evidence="13">KIS68-18</strain>
    </source>
</reference>
<dbReference type="PANTHER" id="PTHR43395:SF1">
    <property type="entry name" value="CHEMOTAXIS PROTEIN CHEA"/>
    <property type="match status" value="1"/>
</dbReference>
<dbReference type="InterPro" id="IPR036061">
    <property type="entry name" value="CheW-like_dom_sf"/>
</dbReference>
<evidence type="ECO:0000259" key="10">
    <source>
        <dbReference type="PROSITE" id="PS50851"/>
    </source>
</evidence>
<dbReference type="InterPro" id="IPR036097">
    <property type="entry name" value="HisK_dim/P_sf"/>
</dbReference>
<evidence type="ECO:0000256" key="2">
    <source>
        <dbReference type="ARBA" id="ARBA00012438"/>
    </source>
</evidence>
<evidence type="ECO:0000256" key="6">
    <source>
        <dbReference type="PROSITE-ProRule" id="PRU00110"/>
    </source>
</evidence>
<proteinExistence type="predicted"/>
<dbReference type="Proteomes" id="UP000266183">
    <property type="component" value="Chromosome"/>
</dbReference>
<dbReference type="SMART" id="SM01231">
    <property type="entry name" value="H-kinase_dim"/>
    <property type="match status" value="1"/>
</dbReference>
<dbReference type="PROSITE" id="PS50109">
    <property type="entry name" value="HIS_KIN"/>
    <property type="match status" value="1"/>
</dbReference>
<feature type="transmembrane region" description="Helical" evidence="8">
    <location>
        <begin position="547"/>
        <end position="573"/>
    </location>
</feature>
<dbReference type="PROSITE" id="PS50851">
    <property type="entry name" value="CHEW"/>
    <property type="match status" value="1"/>
</dbReference>
<dbReference type="EC" id="2.7.13.3" evidence="2"/>
<protein>
    <recommendedName>
        <fullName evidence="2">histidine kinase</fullName>
        <ecNumber evidence="2">2.7.13.3</ecNumber>
    </recommendedName>
</protein>
<evidence type="ECO:0000259" key="11">
    <source>
        <dbReference type="PROSITE" id="PS50894"/>
    </source>
</evidence>
<dbReference type="GO" id="GO:0005524">
    <property type="term" value="F:ATP binding"/>
    <property type="evidence" value="ECO:0007669"/>
    <property type="project" value="UniProtKB-KW"/>
</dbReference>
<evidence type="ECO:0000313" key="13">
    <source>
        <dbReference type="Proteomes" id="UP000266183"/>
    </source>
</evidence>
<feature type="region of interest" description="Disordered" evidence="7">
    <location>
        <begin position="144"/>
        <end position="169"/>
    </location>
</feature>
<dbReference type="InterPro" id="IPR003594">
    <property type="entry name" value="HATPase_dom"/>
</dbReference>
<dbReference type="InterPro" id="IPR008207">
    <property type="entry name" value="Sig_transdc_His_kin_Hpt_dom"/>
</dbReference>
<evidence type="ECO:0000313" key="12">
    <source>
        <dbReference type="EMBL" id="AYB29736.1"/>
    </source>
</evidence>
<feature type="domain" description="HPt" evidence="11">
    <location>
        <begin position="3"/>
        <end position="107"/>
    </location>
</feature>
<sequence length="588" mass="64962">MHMKNKEDEYEEIFLAEAMDNFEEINRLLTHLERNKSDKNTIHALFRITHTLKGNASGMGFTGIYEIAHVLEDLFGEVRDGRIALDENLFTSMYKAVDILGGLINGIKDKTEVKYKGIKTKLEVLIKRAKERTAEVQYVEGNANNAFTQESPESDEASFLSDEAAPGESDSKISFSDLVQVPVRKLDNLLNLVGELIIEKDRILASQAGSGLRASNEYARLSRISSDLQYSVMDVRLVQVGFLFNKFHRVVRDAASVEGKDVVLKLEGTDTEIDRNVLQVISDSLIHLIRNCVGHGIEEPEERLKRNKPKDGVITLSARSETDAVRIEISDDGRGLNYQRIKAKAISKGLITAEDAEKLGNSDLSMLIFEPGFSTMDEVTAISGRGVGMDVVKKTLDSIGGTIRLASTDGKGAVIQLTLPSSMAVKSSLLFELKHEVYAIPLAYTESVISLYKTDIHKAGGGLVATHLGKNIAVVFLNDVFEQPAEKSGGNANVFQATFDDIHPETKLEIVVVNFNNRTVGIVVDKLLQQKEIVEKPLMKPVDRIKFISGFTILGSGNVCLVLNVPYVLNFIFSLSTQHKSSKNFNLN</sequence>
<dbReference type="FunFam" id="3.30.565.10:FF:000016">
    <property type="entry name" value="Chemotaxis protein CheA, putative"/>
    <property type="match status" value="1"/>
</dbReference>
<dbReference type="SMART" id="SM00073">
    <property type="entry name" value="HPT"/>
    <property type="match status" value="1"/>
</dbReference>
<dbReference type="InterPro" id="IPR005467">
    <property type="entry name" value="His_kinase_dom"/>
</dbReference>
<dbReference type="GO" id="GO:0006935">
    <property type="term" value="P:chemotaxis"/>
    <property type="evidence" value="ECO:0007669"/>
    <property type="project" value="UniProtKB-KW"/>
</dbReference>
<dbReference type="InterPro" id="IPR037006">
    <property type="entry name" value="CheA-like_homodim_sf"/>
</dbReference>
<keyword evidence="8" id="KW-1133">Transmembrane helix</keyword>
<dbReference type="SUPFAM" id="SSF55874">
    <property type="entry name" value="ATPase domain of HSP90 chaperone/DNA topoisomerase II/histidine kinase"/>
    <property type="match status" value="1"/>
</dbReference>
<dbReference type="Gene3D" id="2.30.30.40">
    <property type="entry name" value="SH3 Domains"/>
    <property type="match status" value="1"/>
</dbReference>
<keyword evidence="13" id="KW-1185">Reference proteome</keyword>
<dbReference type="InterPro" id="IPR004105">
    <property type="entry name" value="CheA-like_dim"/>
</dbReference>
<keyword evidence="4" id="KW-0808">Transferase</keyword>
<dbReference type="SMART" id="SM00387">
    <property type="entry name" value="HATPase_c"/>
    <property type="match status" value="1"/>
</dbReference>
<dbReference type="Gene3D" id="1.20.120.160">
    <property type="entry name" value="HPT domain"/>
    <property type="match status" value="1"/>
</dbReference>
<dbReference type="Pfam" id="PF01627">
    <property type="entry name" value="Hpt"/>
    <property type="match status" value="1"/>
</dbReference>
<keyword evidence="8" id="KW-0812">Transmembrane</keyword>
<dbReference type="KEGG" id="chk:D4L85_03720"/>
<dbReference type="PANTHER" id="PTHR43395">
    <property type="entry name" value="SENSOR HISTIDINE KINASE CHEA"/>
    <property type="match status" value="1"/>
</dbReference>
<dbReference type="AlphaFoldDB" id="A0A385SH33"/>
<accession>A0A385SH33</accession>
<evidence type="ECO:0000256" key="1">
    <source>
        <dbReference type="ARBA" id="ARBA00000085"/>
    </source>
</evidence>
<dbReference type="SUPFAM" id="SSF47384">
    <property type="entry name" value="Homodimeric domain of signal transducing histidine kinase"/>
    <property type="match status" value="1"/>
</dbReference>
<evidence type="ECO:0000256" key="7">
    <source>
        <dbReference type="SAM" id="MobiDB-lite"/>
    </source>
</evidence>
<evidence type="ECO:0000256" key="3">
    <source>
        <dbReference type="ARBA" id="ARBA00022553"/>
    </source>
</evidence>
<dbReference type="PROSITE" id="PS50894">
    <property type="entry name" value="HPT"/>
    <property type="match status" value="1"/>
</dbReference>
<dbReference type="EMBL" id="CP032382">
    <property type="protein sequence ID" value="AYB29736.1"/>
    <property type="molecule type" value="Genomic_DNA"/>
</dbReference>
<dbReference type="InterPro" id="IPR004358">
    <property type="entry name" value="Sig_transdc_His_kin-like_C"/>
</dbReference>
<dbReference type="Pfam" id="PF01584">
    <property type="entry name" value="CheW"/>
    <property type="match status" value="1"/>
</dbReference>
<keyword evidence="5" id="KW-0418">Kinase</keyword>
<evidence type="ECO:0000256" key="5">
    <source>
        <dbReference type="ARBA" id="ARBA00022777"/>
    </source>
</evidence>
<feature type="modified residue" description="Phosphohistidine" evidence="6">
    <location>
        <position position="50"/>
    </location>
</feature>
<evidence type="ECO:0000256" key="8">
    <source>
        <dbReference type="SAM" id="Phobius"/>
    </source>
</evidence>
<dbReference type="SMART" id="SM00260">
    <property type="entry name" value="CheW"/>
    <property type="match status" value="1"/>
</dbReference>
<dbReference type="InterPro" id="IPR036641">
    <property type="entry name" value="HPT_dom_sf"/>
</dbReference>
<evidence type="ECO:0000259" key="9">
    <source>
        <dbReference type="PROSITE" id="PS50109"/>
    </source>
</evidence>